<dbReference type="EMBL" id="SWFS01000186">
    <property type="protein sequence ID" value="KAA8915099.1"/>
    <property type="molecule type" value="Genomic_DNA"/>
</dbReference>
<name>A0A642V5V0_9ASCO</name>
<keyword evidence="4" id="KW-1185">Reference proteome</keyword>
<evidence type="ECO:0000313" key="3">
    <source>
        <dbReference type="EMBL" id="KAA8915099.1"/>
    </source>
</evidence>
<evidence type="ECO:0000256" key="1">
    <source>
        <dbReference type="SAM" id="Coils"/>
    </source>
</evidence>
<evidence type="ECO:0000259" key="2">
    <source>
        <dbReference type="Pfam" id="PF20882"/>
    </source>
</evidence>
<dbReference type="OrthoDB" id="4096943at2759"/>
<dbReference type="Pfam" id="PF20882">
    <property type="entry name" value="Sos7"/>
    <property type="match status" value="1"/>
</dbReference>
<dbReference type="InterPro" id="IPR048781">
    <property type="entry name" value="Sos7_CC"/>
</dbReference>
<evidence type="ECO:0000313" key="4">
    <source>
        <dbReference type="Proteomes" id="UP000761534"/>
    </source>
</evidence>
<dbReference type="GO" id="GO:0034501">
    <property type="term" value="P:protein localization to kinetochore"/>
    <property type="evidence" value="ECO:0007669"/>
    <property type="project" value="InterPro"/>
</dbReference>
<dbReference type="Proteomes" id="UP000761534">
    <property type="component" value="Unassembled WGS sequence"/>
</dbReference>
<protein>
    <recommendedName>
        <fullName evidence="2">Kinetochore protein Sos7 coiled-coil domain-containing protein</fullName>
    </recommendedName>
</protein>
<organism evidence="3 4">
    <name type="scientific">Trichomonascus ciferrii</name>
    <dbReference type="NCBI Taxonomy" id="44093"/>
    <lineage>
        <taxon>Eukaryota</taxon>
        <taxon>Fungi</taxon>
        <taxon>Dikarya</taxon>
        <taxon>Ascomycota</taxon>
        <taxon>Saccharomycotina</taxon>
        <taxon>Dipodascomycetes</taxon>
        <taxon>Dipodascales</taxon>
        <taxon>Trichomonascaceae</taxon>
        <taxon>Trichomonascus</taxon>
        <taxon>Trichomonascus ciferrii complex</taxon>
    </lineage>
</organism>
<accession>A0A642V5V0</accession>
<dbReference type="PANTHER" id="PTHR37329">
    <property type="entry name" value="KINETOCHORE PROTEIN SOS7"/>
    <property type="match status" value="1"/>
</dbReference>
<reference evidence="3" key="1">
    <citation type="journal article" date="2019" name="G3 (Bethesda)">
        <title>Genome Assemblies of Two Rare Opportunistic Yeast Pathogens: Diutina rugosa (syn. Candida rugosa) and Trichomonascus ciferrii (syn. Candida ciferrii).</title>
        <authorList>
            <person name="Mixao V."/>
            <person name="Saus E."/>
            <person name="Hansen A.P."/>
            <person name="Lass-Florl C."/>
            <person name="Gabaldon T."/>
        </authorList>
    </citation>
    <scope>NUCLEOTIDE SEQUENCE</scope>
    <source>
        <strain evidence="3">CBS 4856</strain>
    </source>
</reference>
<dbReference type="AlphaFoldDB" id="A0A642V5V0"/>
<dbReference type="VEuPathDB" id="FungiDB:TRICI_002758"/>
<gene>
    <name evidence="3" type="ORF">TRICI_002758</name>
</gene>
<proteinExistence type="predicted"/>
<sequence>MEEIKRFEETHFNLFDLKAEYARRQRVIYENGKKGKHRLDTGEVTVNPNPTVLPQEIQKHIEQFENMKVTYLEQETKEKFLRSIISDPPVFVEQSNVEEIEAENKQKKANLKKQKAQVNEVQRQLDLLSRQLCADYEDLSTKAKGASEMSKEMETMQAEIDKLTKQEEALELPALEDPDMNLPAPELNRLADEYGKQKQEIDQTLVELTSQSIPQSREEHNQLKQEVSRLEKEKTRTENMAQEMVKLREEEMQKGRIHNETTAEWYRSLIHILEHILGISNFELTQQDHPQTKISFTYKDAHQVELLANSQTGELLSASLSNSNAENVQTILKQTKSLPPATQVQSFIRQALLS</sequence>
<dbReference type="GO" id="GO:0000776">
    <property type="term" value="C:kinetochore"/>
    <property type="evidence" value="ECO:0007669"/>
    <property type="project" value="InterPro"/>
</dbReference>
<comment type="caution">
    <text evidence="3">The sequence shown here is derived from an EMBL/GenBank/DDBJ whole genome shotgun (WGS) entry which is preliminary data.</text>
</comment>
<dbReference type="InterPro" id="IPR037475">
    <property type="entry name" value="Sos7"/>
</dbReference>
<feature type="coiled-coil region" evidence="1">
    <location>
        <begin position="97"/>
        <end position="250"/>
    </location>
</feature>
<dbReference type="GO" id="GO:0051315">
    <property type="term" value="P:attachment of mitotic spindle microtubules to kinetochore"/>
    <property type="evidence" value="ECO:0007669"/>
    <property type="project" value="TreeGrafter"/>
</dbReference>
<feature type="domain" description="Kinetochore protein Sos7 coiled-coil" evidence="2">
    <location>
        <begin position="62"/>
        <end position="136"/>
    </location>
</feature>
<dbReference type="PANTHER" id="PTHR37329:SF1">
    <property type="entry name" value="KINETOCHORE PROTEIN SOS7"/>
    <property type="match status" value="1"/>
</dbReference>
<keyword evidence="1" id="KW-0175">Coiled coil</keyword>